<dbReference type="EMBL" id="NRGR01000024">
    <property type="protein sequence ID" value="PCC38333.1"/>
    <property type="molecule type" value="Genomic_DNA"/>
</dbReference>
<evidence type="ECO:0008006" key="6">
    <source>
        <dbReference type="Google" id="ProtNLM"/>
    </source>
</evidence>
<sequence>MVSRVPAASGSFPDRYGHDVLSSGPPAHHRRRPAAREVPAQRDLVVEEASTGFTGAITRVEKIAGELIVELEDGRGRRRTFPLGPGYMIDGKPVVLVRATAPAPQTPVRRRSASGSVYVEGAKARTARASRIWVEGTHDAELVQKVWGHDLRIEGIVVEQLEGADNLVERVQDFSPAPGRRLGILVDHLVPGSKESRIAADVMRLPGARGNVTVLGHPYVDVWQAVRPARVGLEAWPHIPKGTDIKVGSLAALGWPHEDQADIGLGWKRILSTVRSYADVEPSLSGRIEELIDFVTMDPA</sequence>
<dbReference type="InterPro" id="IPR053883">
    <property type="entry name" value="DUF3097_N"/>
</dbReference>
<organism evidence="4 5">
    <name type="scientific">Brachybacterium alimentarium</name>
    <dbReference type="NCBI Taxonomy" id="47845"/>
    <lineage>
        <taxon>Bacteria</taxon>
        <taxon>Bacillati</taxon>
        <taxon>Actinomycetota</taxon>
        <taxon>Actinomycetes</taxon>
        <taxon>Micrococcales</taxon>
        <taxon>Dermabacteraceae</taxon>
        <taxon>Brachybacterium</taxon>
    </lineage>
</organism>
<evidence type="ECO:0000313" key="5">
    <source>
        <dbReference type="Proteomes" id="UP000218598"/>
    </source>
</evidence>
<proteinExistence type="predicted"/>
<dbReference type="RefSeq" id="WP_096166091.1">
    <property type="nucleotide sequence ID" value="NZ_JBQQGT010000028.1"/>
</dbReference>
<evidence type="ECO:0000259" key="3">
    <source>
        <dbReference type="Pfam" id="PF22845"/>
    </source>
</evidence>
<gene>
    <name evidence="4" type="ORF">CIK66_14990</name>
</gene>
<name>A0A2A3YG80_9MICO</name>
<evidence type="ECO:0000256" key="1">
    <source>
        <dbReference type="SAM" id="MobiDB-lite"/>
    </source>
</evidence>
<comment type="caution">
    <text evidence="4">The sequence shown here is derived from an EMBL/GenBank/DDBJ whole genome shotgun (WGS) entry which is preliminary data.</text>
</comment>
<dbReference type="Pfam" id="PF11296">
    <property type="entry name" value="DUF3097_C"/>
    <property type="match status" value="1"/>
</dbReference>
<feature type="domain" description="DUF3097" evidence="3">
    <location>
        <begin position="37"/>
        <end position="98"/>
    </location>
</feature>
<reference evidence="4 5" key="1">
    <citation type="journal article" date="2017" name="Elife">
        <title>Extensive horizontal gene transfer in cheese-associated bacteria.</title>
        <authorList>
            <person name="Bonham K.S."/>
            <person name="Wolfe B.E."/>
            <person name="Dutton R.J."/>
        </authorList>
    </citation>
    <scope>NUCLEOTIDE SEQUENCE [LARGE SCALE GENOMIC DNA]</scope>
    <source>
        <strain evidence="4 5">341_9</strain>
    </source>
</reference>
<evidence type="ECO:0000313" key="4">
    <source>
        <dbReference type="EMBL" id="PCC38333.1"/>
    </source>
</evidence>
<protein>
    <recommendedName>
        <fullName evidence="6">DUF3097 domain-containing protein</fullName>
    </recommendedName>
</protein>
<dbReference type="Pfam" id="PF22845">
    <property type="entry name" value="DUF3097_N"/>
    <property type="match status" value="1"/>
</dbReference>
<keyword evidence="5" id="KW-1185">Reference proteome</keyword>
<feature type="domain" description="DUF3097" evidence="2">
    <location>
        <begin position="130"/>
        <end position="296"/>
    </location>
</feature>
<dbReference type="AlphaFoldDB" id="A0A2A3YG80"/>
<feature type="region of interest" description="Disordered" evidence="1">
    <location>
        <begin position="1"/>
        <end position="41"/>
    </location>
</feature>
<dbReference type="GeneID" id="95328245"/>
<dbReference type="InterPro" id="IPR021447">
    <property type="entry name" value="DUF3097_C"/>
</dbReference>
<accession>A0A2A3YG80</accession>
<evidence type="ECO:0000259" key="2">
    <source>
        <dbReference type="Pfam" id="PF11296"/>
    </source>
</evidence>
<dbReference type="OrthoDB" id="3398606at2"/>
<dbReference type="Proteomes" id="UP000218598">
    <property type="component" value="Unassembled WGS sequence"/>
</dbReference>